<feature type="region of interest" description="Disordered" evidence="2">
    <location>
        <begin position="67"/>
        <end position="98"/>
    </location>
</feature>
<organism evidence="5">
    <name type="scientific">Cladocopium goreaui</name>
    <dbReference type="NCBI Taxonomy" id="2562237"/>
    <lineage>
        <taxon>Eukaryota</taxon>
        <taxon>Sar</taxon>
        <taxon>Alveolata</taxon>
        <taxon>Dinophyceae</taxon>
        <taxon>Suessiales</taxon>
        <taxon>Symbiodiniaceae</taxon>
        <taxon>Cladocopium</taxon>
    </lineage>
</organism>
<dbReference type="InterPro" id="IPR001584">
    <property type="entry name" value="Integrase_cat-core"/>
</dbReference>
<feature type="compositionally biased region" description="Polar residues" evidence="2">
    <location>
        <begin position="1067"/>
        <end position="1076"/>
    </location>
</feature>
<feature type="domain" description="Integrase catalytic" evidence="4">
    <location>
        <begin position="763"/>
        <end position="928"/>
    </location>
</feature>
<dbReference type="EMBL" id="CAMXCT020002308">
    <property type="protein sequence ID" value="CAL1150605.1"/>
    <property type="molecule type" value="Genomic_DNA"/>
</dbReference>
<dbReference type="GO" id="GO:0015074">
    <property type="term" value="P:DNA integration"/>
    <property type="evidence" value="ECO:0007669"/>
    <property type="project" value="InterPro"/>
</dbReference>
<reference evidence="5" key="1">
    <citation type="submission" date="2022-10" db="EMBL/GenBank/DDBJ databases">
        <authorList>
            <person name="Chen Y."/>
            <person name="Dougan E. K."/>
            <person name="Chan C."/>
            <person name="Rhodes N."/>
            <person name="Thang M."/>
        </authorList>
    </citation>
    <scope>NUCLEOTIDE SEQUENCE</scope>
</reference>
<dbReference type="InterPro" id="IPR050951">
    <property type="entry name" value="Retrovirus_Pol_polyprotein"/>
</dbReference>
<protein>
    <submittedName>
        <fullName evidence="6">Retrovirus-related Pol polyprotein from transposon RE2 (Retro element 2) (AtRE2)</fullName>
    </submittedName>
</protein>
<dbReference type="PROSITE" id="PS50994">
    <property type="entry name" value="INTEGRASE"/>
    <property type="match status" value="1"/>
</dbReference>
<dbReference type="OrthoDB" id="3562262at2759"/>
<feature type="compositionally biased region" description="Polar residues" evidence="2">
    <location>
        <begin position="67"/>
        <end position="79"/>
    </location>
</feature>
<accession>A0A9P1CT54</accession>
<dbReference type="PANTHER" id="PTHR37984:SF5">
    <property type="entry name" value="PROTEIN NYNRIN-LIKE"/>
    <property type="match status" value="1"/>
</dbReference>
<proteinExistence type="predicted"/>
<gene>
    <name evidence="5" type="ORF">C1SCF055_LOCUS23635</name>
</gene>
<feature type="compositionally biased region" description="Low complexity" evidence="2">
    <location>
        <begin position="126"/>
        <end position="141"/>
    </location>
</feature>
<dbReference type="PROSITE" id="PS50158">
    <property type="entry name" value="ZF_CCHC"/>
    <property type="match status" value="1"/>
</dbReference>
<dbReference type="EMBL" id="CAMXCT010002308">
    <property type="protein sequence ID" value="CAI3997230.1"/>
    <property type="molecule type" value="Genomic_DNA"/>
</dbReference>
<evidence type="ECO:0000259" key="4">
    <source>
        <dbReference type="PROSITE" id="PS50994"/>
    </source>
</evidence>
<sequence length="1796" mass="202301">MTDEDYIDSLVQAGDEDATLVADFEEAAAEALQEDPSLSSAYTAYQDARRRLAEKARNRGFWAVSKNPTYPGNSKGKQNFSKGGSKGKYGFSGGRGRRSLQDRIMNSHCRICGRKGHWRAECPQKGQSSQSTAAGSATSTSMPTTNVVPVTEEGVDALPLEFLQIPVVHESTLDEETNATDVRASEQSNRCRNKLRSRVQRQSTDQVSSQVRVGLFLLDVCKLIRSASARDVKGQVVAAETGVETHIAHEEESRRSVSEQGQLWFKIRPVKAPLIDQSQRVMSNQLTLSQRLKNAREQDGRIEVEAMTMAQLSKERVTFGAKYVNYTYQHMWDNHPDWIQFMVDRYATSEKKDHQKLMRFVNLKLECVENAQDQMPVMPKGSQSRGSLGQQAKYKAMPRPKAKAKGYSIFQGLVEDHTFELPISDQWEEDFEDVDAAHESFCPEIMTDESTHQNAEVMQSRITNIEQALHQVIRHLENPMPNNQGDHHLDPSMHSDRKQFGLAMIKETLPQWKVYPRKFARATAQIMCHNKFERPMHWNLIWPLLNAERNSPCGSDEALVTEPKRPADKFPKSELLTPVPLQEADPKRRRVEGKQAPVLCQELVQEVIDQVDKVLPRVGRMQITSPSLLRGISNIFPDKDIVQIIACRGTTKTPEEPSSSSTDQQVARIDSDPTVPMDDTRNPPTVQPSEVRASEQSAQFKALSSWDQNMIIRMHKNLGHPSNDRLSTALKQAGYRPELVQAASELQCQVCQSSAIPKHQKPATLKPSMDFNSKVYIDNVTWTSQAGKSYHFYHMLDAGSNFHVAIIAPGGTTTSVVNIIQQHWMSWAGPPNEIMFDAGSEFLSTEFTEFLNKFGIKDIAVPPEAHWQNGKIERHGGFLQSMLSKVDKEHPITNYEELQVSLNQCTHAKNTLSIRHGYSPELIVFGKHSRLPGSILSDESLPSHTQALQEDENLTPQSFKRLLAIREAARRAYHVADNCDALRRAMLSRSCPSRGTYARGQHVMIWKSNIGGNPQWIGPHRVIIQDGNHTVWTTQAGKLFRRAPEHVRPALPEEVTSSPEEPCEWSTLEQQIQRMSRSVDEIPTDQPPMSETSMPNAGNPENQPPGNVSMEREVSVPETVPQPDHEPEHSQVTPPEISSEEDSSLEVVGLYCEDDDTYEDVLYAQEDTAWRCEIDISLDQSLRDHQPSLEESCVLLATNAKKQRTEVKLSTLSPSEKAEFEKAKLAEIQNWIQTGTISRVFKDQISPEQILRCRWILTWKPIDNSNSPTDNPQIPIKTHKTKARLVVLGYLDPKIEEIPRDSPTLNKTSRMLILQVIATMGYTLQSFDIKAAFLQGQPQSSRLMAIDPVPEMRKVMNLAPNEVARLNKGAYGLVDAPYLWFCALQEELLRLGFETCPFDPCVYILREKEHGKSTNRIAGILGVHVDDGIGGGNDYFKQQIAALEKKYPFGSKKTTAFTFTGIDLQQRGDHSIILSQSAYVRKIPAINIETNRKTMDQEPVTEKERLLLRGLIGSLQYASVNTRPDISSKLSILQSQINKATVGVLHEANKVLHEAKKHHDVQVTIKPIPMNDFRLMAFSDASFASVHKPDSHSGVIIVGTHKKIAENHQCPISPISWGCKKIQRVVTSTLSAETTALASSLDQLSWIRLYWAWLKDPQVCWKQPDKSLSTLEPAIAVPTLQHECDLAITDCKSLYDLVTKTAPPQCSEFRVQLVARAIKETIKEGIQVRWVHSAAQLADALTKSMESKFLRETLRYGEYRLVDETSTLRNRALSKDRIRWLKEHQESNECSKASKE</sequence>
<feature type="region of interest" description="Disordered" evidence="2">
    <location>
        <begin position="1050"/>
        <end position="1144"/>
    </location>
</feature>
<dbReference type="SUPFAM" id="SSF53098">
    <property type="entry name" value="Ribonuclease H-like"/>
    <property type="match status" value="1"/>
</dbReference>
<dbReference type="PANTHER" id="PTHR37984">
    <property type="entry name" value="PROTEIN CBG26694"/>
    <property type="match status" value="1"/>
</dbReference>
<feature type="region of interest" description="Disordered" evidence="2">
    <location>
        <begin position="649"/>
        <end position="694"/>
    </location>
</feature>
<feature type="compositionally biased region" description="Polar residues" evidence="2">
    <location>
        <begin position="1087"/>
        <end position="1106"/>
    </location>
</feature>
<dbReference type="Gene3D" id="4.10.60.10">
    <property type="entry name" value="Zinc finger, CCHC-type"/>
    <property type="match status" value="1"/>
</dbReference>
<evidence type="ECO:0000256" key="1">
    <source>
        <dbReference type="PROSITE-ProRule" id="PRU00047"/>
    </source>
</evidence>
<dbReference type="InterPro" id="IPR001878">
    <property type="entry name" value="Znf_CCHC"/>
</dbReference>
<dbReference type="InterPro" id="IPR036397">
    <property type="entry name" value="RNaseH_sf"/>
</dbReference>
<keyword evidence="1" id="KW-0862">Zinc</keyword>
<dbReference type="Pfam" id="PF07727">
    <property type="entry name" value="RVT_2"/>
    <property type="match status" value="1"/>
</dbReference>
<dbReference type="InterPro" id="IPR013103">
    <property type="entry name" value="RVT_2"/>
</dbReference>
<keyword evidence="7" id="KW-1185">Reference proteome</keyword>
<feature type="compositionally biased region" description="Low complexity" evidence="2">
    <location>
        <begin position="650"/>
        <end position="662"/>
    </location>
</feature>
<dbReference type="Proteomes" id="UP001152797">
    <property type="component" value="Unassembled WGS sequence"/>
</dbReference>
<evidence type="ECO:0000256" key="2">
    <source>
        <dbReference type="SAM" id="MobiDB-lite"/>
    </source>
</evidence>
<feature type="region of interest" description="Disordered" evidence="2">
    <location>
        <begin position="120"/>
        <end position="145"/>
    </location>
</feature>
<feature type="compositionally biased region" description="Polar residues" evidence="2">
    <location>
        <begin position="682"/>
        <end position="694"/>
    </location>
</feature>
<dbReference type="EMBL" id="CAMXCT030002308">
    <property type="protein sequence ID" value="CAL4784542.1"/>
    <property type="molecule type" value="Genomic_DNA"/>
</dbReference>
<dbReference type="GO" id="GO:0003676">
    <property type="term" value="F:nucleic acid binding"/>
    <property type="evidence" value="ECO:0007669"/>
    <property type="project" value="InterPro"/>
</dbReference>
<keyword evidence="1" id="KW-0479">Metal-binding</keyword>
<name>A0A9P1CT54_9DINO</name>
<evidence type="ECO:0000313" key="7">
    <source>
        <dbReference type="Proteomes" id="UP001152797"/>
    </source>
</evidence>
<feature type="region of interest" description="Disordered" evidence="2">
    <location>
        <begin position="176"/>
        <end position="197"/>
    </location>
</feature>
<dbReference type="InterPro" id="IPR012337">
    <property type="entry name" value="RNaseH-like_sf"/>
</dbReference>
<keyword evidence="1" id="KW-0863">Zinc-finger</keyword>
<dbReference type="Gene3D" id="3.30.420.10">
    <property type="entry name" value="Ribonuclease H-like superfamily/Ribonuclease H"/>
    <property type="match status" value="1"/>
</dbReference>
<feature type="compositionally biased region" description="Gly residues" evidence="2">
    <location>
        <begin position="84"/>
        <end position="94"/>
    </location>
</feature>
<dbReference type="SUPFAM" id="SSF57756">
    <property type="entry name" value="Retrovirus zinc finger-like domains"/>
    <property type="match status" value="1"/>
</dbReference>
<evidence type="ECO:0000259" key="3">
    <source>
        <dbReference type="PROSITE" id="PS50158"/>
    </source>
</evidence>
<evidence type="ECO:0000313" key="5">
    <source>
        <dbReference type="EMBL" id="CAI3997230.1"/>
    </source>
</evidence>
<reference evidence="6 7" key="2">
    <citation type="submission" date="2024-05" db="EMBL/GenBank/DDBJ databases">
        <authorList>
            <person name="Chen Y."/>
            <person name="Shah S."/>
            <person name="Dougan E. K."/>
            <person name="Thang M."/>
            <person name="Chan C."/>
        </authorList>
    </citation>
    <scope>NUCLEOTIDE SEQUENCE [LARGE SCALE GENOMIC DNA]</scope>
</reference>
<feature type="domain" description="CCHC-type" evidence="3">
    <location>
        <begin position="109"/>
        <end position="124"/>
    </location>
</feature>
<evidence type="ECO:0000313" key="6">
    <source>
        <dbReference type="EMBL" id="CAL4784542.1"/>
    </source>
</evidence>
<dbReference type="GO" id="GO:0008270">
    <property type="term" value="F:zinc ion binding"/>
    <property type="evidence" value="ECO:0007669"/>
    <property type="project" value="UniProtKB-KW"/>
</dbReference>
<dbReference type="InterPro" id="IPR036875">
    <property type="entry name" value="Znf_CCHC_sf"/>
</dbReference>
<comment type="caution">
    <text evidence="5">The sequence shown here is derived from an EMBL/GenBank/DDBJ whole genome shotgun (WGS) entry which is preliminary data.</text>
</comment>